<dbReference type="EC" id="5.99.1.4" evidence="1"/>
<sequence length="202" mass="22821">MPAPLHFYFDFISPYGYLASLKIEDLAKKHGRTVEWHAMLLGVSVMKVMGLKPLLDTPLKGDYARRDVLRHVRKNKIAFARDIDAPVGNPLPMARAFCLVKHHHPHLQELMARLIYRAYWAQGLDLSTPEAVARIALPDGLSPAWLESQLHGEFAATLLRREVDASLRAGIFGSPTVVVDSEPFWGFDRLADVDEWLKRGGW</sequence>
<keyword evidence="5" id="KW-1185">Reference proteome</keyword>
<gene>
    <name evidence="4" type="ORF">GHT07_17770</name>
</gene>
<dbReference type="Proteomes" id="UP000487350">
    <property type="component" value="Unassembled WGS sequence"/>
</dbReference>
<evidence type="ECO:0000313" key="4">
    <source>
        <dbReference type="EMBL" id="MRD49128.1"/>
    </source>
</evidence>
<reference evidence="4 5" key="1">
    <citation type="submission" date="2019-11" db="EMBL/GenBank/DDBJ databases">
        <title>Caenimonas koreensis gen. nov., sp. nov., isolated from activated sludge.</title>
        <authorList>
            <person name="Seung H.R."/>
        </authorList>
    </citation>
    <scope>NUCLEOTIDE SEQUENCE [LARGE SCALE GENOMIC DNA]</scope>
    <source>
        <strain evidence="4 5">EMB320</strain>
    </source>
</reference>
<dbReference type="SUPFAM" id="SSF52833">
    <property type="entry name" value="Thioredoxin-like"/>
    <property type="match status" value="1"/>
</dbReference>
<dbReference type="InterPro" id="IPR044087">
    <property type="entry name" value="NahD-like"/>
</dbReference>
<protein>
    <recommendedName>
        <fullName evidence="1">2-hydroxychromene-2-carboxylate isomerase</fullName>
        <ecNumber evidence="1">5.99.1.4</ecNumber>
    </recommendedName>
</protein>
<dbReference type="InterPro" id="IPR001853">
    <property type="entry name" value="DSBA-like_thioredoxin_dom"/>
</dbReference>
<dbReference type="GO" id="GO:0004602">
    <property type="term" value="F:glutathione peroxidase activity"/>
    <property type="evidence" value="ECO:0007669"/>
    <property type="project" value="TreeGrafter"/>
</dbReference>
<comment type="similarity">
    <text evidence="1">Belongs to the GST superfamily. NadH family.</text>
</comment>
<keyword evidence="1 4" id="KW-0413">Isomerase</keyword>
<comment type="caution">
    <text evidence="4">The sequence shown here is derived from an EMBL/GenBank/DDBJ whole genome shotgun (WGS) entry which is preliminary data.</text>
</comment>
<dbReference type="GO" id="GO:1901170">
    <property type="term" value="P:naphthalene catabolic process"/>
    <property type="evidence" value="ECO:0007669"/>
    <property type="project" value="InterPro"/>
</dbReference>
<dbReference type="GO" id="GO:0004364">
    <property type="term" value="F:glutathione transferase activity"/>
    <property type="evidence" value="ECO:0007669"/>
    <property type="project" value="TreeGrafter"/>
</dbReference>
<dbReference type="Gene3D" id="3.40.30.10">
    <property type="entry name" value="Glutaredoxin"/>
    <property type="match status" value="1"/>
</dbReference>
<dbReference type="PIRSF" id="PIRSF006386">
    <property type="entry name" value="HCCAis_GSTk"/>
    <property type="match status" value="1"/>
</dbReference>
<evidence type="ECO:0000256" key="2">
    <source>
        <dbReference type="PIRSR" id="PIRSR006386-1"/>
    </source>
</evidence>
<dbReference type="InterPro" id="IPR036249">
    <property type="entry name" value="Thioredoxin-like_sf"/>
</dbReference>
<dbReference type="GO" id="GO:0018845">
    <property type="term" value="F:2-hydroxychromene-2-carboxylate isomerase activity"/>
    <property type="evidence" value="ECO:0007669"/>
    <property type="project" value="UniProtKB-UniRule"/>
</dbReference>
<dbReference type="InterPro" id="IPR051924">
    <property type="entry name" value="GST_Kappa/NadH"/>
</dbReference>
<evidence type="ECO:0000256" key="1">
    <source>
        <dbReference type="PIRNR" id="PIRNR006386"/>
    </source>
</evidence>
<dbReference type="EMBL" id="WJBU01000020">
    <property type="protein sequence ID" value="MRD49128.1"/>
    <property type="molecule type" value="Genomic_DNA"/>
</dbReference>
<name>A0A844B2Z3_9BURK</name>
<dbReference type="CDD" id="cd03022">
    <property type="entry name" value="DsbA_HCCA_Iso"/>
    <property type="match status" value="1"/>
</dbReference>
<evidence type="ECO:0000313" key="5">
    <source>
        <dbReference type="Proteomes" id="UP000487350"/>
    </source>
</evidence>
<dbReference type="InterPro" id="IPR014440">
    <property type="entry name" value="HCCAis_GSTk"/>
</dbReference>
<dbReference type="GO" id="GO:0006749">
    <property type="term" value="P:glutathione metabolic process"/>
    <property type="evidence" value="ECO:0007669"/>
    <property type="project" value="TreeGrafter"/>
</dbReference>
<dbReference type="PANTHER" id="PTHR42943:SF2">
    <property type="entry name" value="GLUTATHIONE S-TRANSFERASE KAPPA 1"/>
    <property type="match status" value="1"/>
</dbReference>
<evidence type="ECO:0000259" key="3">
    <source>
        <dbReference type="Pfam" id="PF01323"/>
    </source>
</evidence>
<dbReference type="RefSeq" id="WP_153586442.1">
    <property type="nucleotide sequence ID" value="NZ_WJBU01000020.1"/>
</dbReference>
<feature type="domain" description="DSBA-like thioredoxin" evidence="3">
    <location>
        <begin position="6"/>
        <end position="195"/>
    </location>
</feature>
<dbReference type="PANTHER" id="PTHR42943">
    <property type="entry name" value="GLUTATHIONE S-TRANSFERASE KAPPA"/>
    <property type="match status" value="1"/>
</dbReference>
<dbReference type="AlphaFoldDB" id="A0A844B2Z3"/>
<accession>A0A844B2Z3</accession>
<organism evidence="4 5">
    <name type="scientific">Caenimonas koreensis DSM 17982</name>
    <dbReference type="NCBI Taxonomy" id="1121255"/>
    <lineage>
        <taxon>Bacteria</taxon>
        <taxon>Pseudomonadati</taxon>
        <taxon>Pseudomonadota</taxon>
        <taxon>Betaproteobacteria</taxon>
        <taxon>Burkholderiales</taxon>
        <taxon>Comamonadaceae</taxon>
        <taxon>Caenimonas</taxon>
    </lineage>
</organism>
<dbReference type="OrthoDB" id="8560325at2"/>
<proteinExistence type="inferred from homology"/>
<feature type="active site" description="Nucleophile" evidence="2">
    <location>
        <position position="13"/>
    </location>
</feature>
<comment type="catalytic activity">
    <reaction evidence="1">
        <text>2-hydroxychromene-2-carboxylate = (3E)-4-(2-hydroxyphenyl)-2-oxobut-3-enoate</text>
        <dbReference type="Rhea" id="RHEA:27401"/>
        <dbReference type="ChEBI" id="CHEBI:59350"/>
        <dbReference type="ChEBI" id="CHEBI:59353"/>
        <dbReference type="EC" id="5.99.1.4"/>
    </reaction>
</comment>
<dbReference type="Pfam" id="PF01323">
    <property type="entry name" value="DSBA"/>
    <property type="match status" value="1"/>
</dbReference>